<name>A0A076MW44_AMYME</name>
<dbReference type="CDD" id="cd06558">
    <property type="entry name" value="crotonase-like"/>
    <property type="match status" value="1"/>
</dbReference>
<dbReference type="STRING" id="1068978.AMETH_3184"/>
<accession>A0A076MW44</accession>
<dbReference type="PATRIC" id="fig|1068978.7.peg.3402"/>
<dbReference type="InterPro" id="IPR045002">
    <property type="entry name" value="Ech1-like"/>
</dbReference>
<dbReference type="Gene3D" id="3.90.226.10">
    <property type="entry name" value="2-enoyl-CoA Hydratase, Chain A, domain 1"/>
    <property type="match status" value="1"/>
</dbReference>
<dbReference type="AlphaFoldDB" id="A0A076MW44"/>
<dbReference type="PANTHER" id="PTHR43149">
    <property type="entry name" value="ENOYL-COA HYDRATASE"/>
    <property type="match status" value="1"/>
</dbReference>
<gene>
    <name evidence="4" type="primary">paaG</name>
    <name evidence="4" type="ORF">AMETH_3184</name>
</gene>
<keyword evidence="5" id="KW-1185">Reference proteome</keyword>
<dbReference type="PROSITE" id="PS00166">
    <property type="entry name" value="ENOYL_COA_HYDRATASE"/>
    <property type="match status" value="1"/>
</dbReference>
<protein>
    <submittedName>
        <fullName evidence="4">Enoyl-CoA hydratase</fullName>
    </submittedName>
</protein>
<evidence type="ECO:0000313" key="5">
    <source>
        <dbReference type="Proteomes" id="UP000062973"/>
    </source>
</evidence>
<evidence type="ECO:0000256" key="2">
    <source>
        <dbReference type="RuleBase" id="RU003707"/>
    </source>
</evidence>
<proteinExistence type="inferred from homology"/>
<dbReference type="HOGENOM" id="CLU_009834_7_3_11"/>
<evidence type="ECO:0000256" key="3">
    <source>
        <dbReference type="SAM" id="MobiDB-lite"/>
    </source>
</evidence>
<dbReference type="eggNOG" id="COG1024">
    <property type="taxonomic scope" value="Bacteria"/>
</dbReference>
<dbReference type="InterPro" id="IPR029045">
    <property type="entry name" value="ClpP/crotonase-like_dom_sf"/>
</dbReference>
<reference evidence="4 5" key="1">
    <citation type="submission" date="2014-07" db="EMBL/GenBank/DDBJ databases">
        <title>Whole Genome Sequence of the Amycolatopsis methanolica 239.</title>
        <authorList>
            <person name="Tang B."/>
        </authorList>
    </citation>
    <scope>NUCLEOTIDE SEQUENCE [LARGE SCALE GENOMIC DNA]</scope>
    <source>
        <strain evidence="4 5">239</strain>
    </source>
</reference>
<dbReference type="InterPro" id="IPR001753">
    <property type="entry name" value="Enoyl-CoA_hydra/iso"/>
</dbReference>
<dbReference type="PANTHER" id="PTHR43149:SF1">
    <property type="entry name" value="DELTA(3,5)-DELTA(2,4)-DIENOYL-COA ISOMERASE, MITOCHONDRIAL"/>
    <property type="match status" value="1"/>
</dbReference>
<dbReference type="KEGG" id="amq:AMETH_3184"/>
<dbReference type="EMBL" id="CP009110">
    <property type="protein sequence ID" value="AIJ23276.1"/>
    <property type="molecule type" value="Genomic_DNA"/>
</dbReference>
<evidence type="ECO:0000256" key="1">
    <source>
        <dbReference type="ARBA" id="ARBA00005254"/>
    </source>
</evidence>
<dbReference type="InterPro" id="IPR018376">
    <property type="entry name" value="Enoyl-CoA_hyd/isom_CS"/>
</dbReference>
<feature type="region of interest" description="Disordered" evidence="3">
    <location>
        <begin position="71"/>
        <end position="102"/>
    </location>
</feature>
<comment type="similarity">
    <text evidence="1 2">Belongs to the enoyl-CoA hydratase/isomerase family.</text>
</comment>
<organism evidence="4 5">
    <name type="scientific">Amycolatopsis methanolica 239</name>
    <dbReference type="NCBI Taxonomy" id="1068978"/>
    <lineage>
        <taxon>Bacteria</taxon>
        <taxon>Bacillati</taxon>
        <taxon>Actinomycetota</taxon>
        <taxon>Actinomycetes</taxon>
        <taxon>Pseudonocardiales</taxon>
        <taxon>Pseudonocardiaceae</taxon>
        <taxon>Amycolatopsis</taxon>
        <taxon>Amycolatopsis methanolica group</taxon>
    </lineage>
</organism>
<dbReference type="SUPFAM" id="SSF52096">
    <property type="entry name" value="ClpP/crotonase"/>
    <property type="match status" value="1"/>
</dbReference>
<dbReference type="GO" id="GO:0016853">
    <property type="term" value="F:isomerase activity"/>
    <property type="evidence" value="ECO:0007669"/>
    <property type="project" value="InterPro"/>
</dbReference>
<evidence type="ECO:0000313" key="4">
    <source>
        <dbReference type="EMBL" id="AIJ23276.1"/>
    </source>
</evidence>
<sequence length="269" mass="29569">MTGHPYQTILLERTDTGVAVVTLNRPEVLNAFNEAMRADFARLWTEVREDPGIRAVVLRAAGDRAFSTGLDVTERTGSSDSPWLDTAEPWAETEDPGHQLSPKRNGLWKPVVAAVHGMCAGGAFYWITECDIVICSPEATFFDPHVTYGMVAALEPIALSYRMHFSETLRMALLGLYERMTAETARSAGLVTEIVDRDELHARALQLAEAIAAQPPAAVQGTVKAMWQSLDRTRVQALDTALMYTQIGNPIGADGLDRTAAKPAKWWTR</sequence>
<dbReference type="Pfam" id="PF00378">
    <property type="entry name" value="ECH_1"/>
    <property type="match status" value="1"/>
</dbReference>
<dbReference type="Proteomes" id="UP000062973">
    <property type="component" value="Chromosome"/>
</dbReference>
<dbReference type="OrthoDB" id="153350at2"/>